<keyword evidence="3" id="KW-1185">Reference proteome</keyword>
<dbReference type="Proteomes" id="UP000663193">
    <property type="component" value="Chromosome 11"/>
</dbReference>
<dbReference type="GO" id="GO:0006506">
    <property type="term" value="P:GPI anchor biosynthetic process"/>
    <property type="evidence" value="ECO:0007669"/>
    <property type="project" value="InterPro"/>
</dbReference>
<name>A0A7U2F8M4_PHANO</name>
<proteinExistence type="predicted"/>
<dbReference type="PANTHER" id="PTHR28533">
    <property type="entry name" value="PROTEIN PBN1"/>
    <property type="match status" value="1"/>
</dbReference>
<sequence length="370" mass="41353">MKQRITYVLKDPDAFTPDLLELKKDGSKDSFIINGVQAAKEHRITLGLDELPSELGAALQQWHELHLRWASPTHYSSTPPFTSRVSPGLHVLFTPLKSTPEEALCEQLHAFVNAGLNCTSTSESSIKLPVLSERFTMSASSQYYAYLSSIREVATVLGQKFCKSKGEECLHQALSLSTATYLDIDYDTITRALVINAGWPSAPSEKGWTETISRKRADATIEIGVLIHEPNPDPEDIQFGGFLAVLGQDTSPKPTRFQTPTRHYPPPLILLLPPPPTTPPNLHHHLQLPHRPTPNPHPVLPYHTPHRSEPHLQTPHAPNPPFLPIHRQIPIHRPSLPRLEKPEKPAQSSWQHRPRGPGLGRERVGKRRAV</sequence>
<dbReference type="VEuPathDB" id="FungiDB:JI435_093010"/>
<feature type="region of interest" description="Disordered" evidence="1">
    <location>
        <begin position="276"/>
        <end position="370"/>
    </location>
</feature>
<dbReference type="AlphaFoldDB" id="A0A7U2F8M4"/>
<gene>
    <name evidence="2" type="ORF">JI435_093010</name>
</gene>
<dbReference type="EMBL" id="CP069033">
    <property type="protein sequence ID" value="QRD00766.1"/>
    <property type="molecule type" value="Genomic_DNA"/>
</dbReference>
<evidence type="ECO:0000313" key="2">
    <source>
        <dbReference type="EMBL" id="QRD00766.1"/>
    </source>
</evidence>
<reference evidence="3" key="1">
    <citation type="journal article" date="2021" name="BMC Genomics">
        <title>Chromosome-level genome assembly and manually-curated proteome of model necrotroph Parastagonospora nodorum Sn15 reveals a genome-wide trove of candidate effector homologs, and redundancy of virulence-related functions within an accessory chromosome.</title>
        <authorList>
            <person name="Bertazzoni S."/>
            <person name="Jones D.A.B."/>
            <person name="Phan H.T."/>
            <person name="Tan K.-C."/>
            <person name="Hane J.K."/>
        </authorList>
    </citation>
    <scope>NUCLEOTIDE SEQUENCE [LARGE SCALE GENOMIC DNA]</scope>
    <source>
        <strain evidence="3">SN15 / ATCC MYA-4574 / FGSC 10173)</strain>
    </source>
</reference>
<organism evidence="2 3">
    <name type="scientific">Phaeosphaeria nodorum (strain SN15 / ATCC MYA-4574 / FGSC 10173)</name>
    <name type="common">Glume blotch fungus</name>
    <name type="synonym">Parastagonospora nodorum</name>
    <dbReference type="NCBI Taxonomy" id="321614"/>
    <lineage>
        <taxon>Eukaryota</taxon>
        <taxon>Fungi</taxon>
        <taxon>Dikarya</taxon>
        <taxon>Ascomycota</taxon>
        <taxon>Pezizomycotina</taxon>
        <taxon>Dothideomycetes</taxon>
        <taxon>Pleosporomycetidae</taxon>
        <taxon>Pleosporales</taxon>
        <taxon>Pleosporineae</taxon>
        <taxon>Phaeosphaeriaceae</taxon>
        <taxon>Parastagonospora</taxon>
    </lineage>
</organism>
<evidence type="ECO:0000313" key="3">
    <source>
        <dbReference type="Proteomes" id="UP000663193"/>
    </source>
</evidence>
<dbReference type="InterPro" id="IPR042322">
    <property type="entry name" value="Pbn1"/>
</dbReference>
<dbReference type="OrthoDB" id="5546453at2759"/>
<dbReference type="PANTHER" id="PTHR28533:SF1">
    <property type="entry name" value="PROTEIN PBN1"/>
    <property type="match status" value="1"/>
</dbReference>
<dbReference type="GO" id="GO:0016020">
    <property type="term" value="C:membrane"/>
    <property type="evidence" value="ECO:0007669"/>
    <property type="project" value="GOC"/>
</dbReference>
<accession>A0A7U2F8M4</accession>
<protein>
    <submittedName>
        <fullName evidence="2">Uncharacterized protein</fullName>
    </submittedName>
</protein>
<evidence type="ECO:0000256" key="1">
    <source>
        <dbReference type="SAM" id="MobiDB-lite"/>
    </source>
</evidence>